<reference evidence="11" key="1">
    <citation type="journal article" date="2019" name="Int. J. Syst. Evol. Microbiol.">
        <title>The Global Catalogue of Microorganisms (GCM) 10K type strain sequencing project: providing services to taxonomists for standard genome sequencing and annotation.</title>
        <authorList>
            <consortium name="The Broad Institute Genomics Platform"/>
            <consortium name="The Broad Institute Genome Sequencing Center for Infectious Disease"/>
            <person name="Wu L."/>
            <person name="Ma J."/>
        </authorList>
    </citation>
    <scope>NUCLEOTIDE SEQUENCE [LARGE SCALE GENOMIC DNA]</scope>
    <source>
        <strain evidence="11">JCM 18326</strain>
    </source>
</reference>
<dbReference type="PROSITE" id="PS51892">
    <property type="entry name" value="SUBTILASE"/>
    <property type="match status" value="1"/>
</dbReference>
<keyword evidence="8" id="KW-1133">Transmembrane helix</keyword>
<dbReference type="InterPro" id="IPR000601">
    <property type="entry name" value="PKD_dom"/>
</dbReference>
<feature type="active site" description="Charge relay system" evidence="5">
    <location>
        <position position="271"/>
    </location>
</feature>
<evidence type="ECO:0000256" key="1">
    <source>
        <dbReference type="ARBA" id="ARBA00011073"/>
    </source>
</evidence>
<keyword evidence="2 5" id="KW-0645">Protease</keyword>
<dbReference type="InterPro" id="IPR036852">
    <property type="entry name" value="Peptidase_S8/S53_dom_sf"/>
</dbReference>
<dbReference type="Pfam" id="PF00082">
    <property type="entry name" value="Peptidase_S8"/>
    <property type="match status" value="1"/>
</dbReference>
<dbReference type="SUPFAM" id="SSF52743">
    <property type="entry name" value="Subtilisin-like"/>
    <property type="match status" value="1"/>
</dbReference>
<dbReference type="PANTHER" id="PTHR43806">
    <property type="entry name" value="PEPTIDASE S8"/>
    <property type="match status" value="1"/>
</dbReference>
<dbReference type="SUPFAM" id="SSF49299">
    <property type="entry name" value="PKD domain"/>
    <property type="match status" value="3"/>
</dbReference>
<dbReference type="Gene3D" id="3.40.50.200">
    <property type="entry name" value="Peptidase S8/S53 domain"/>
    <property type="match status" value="1"/>
</dbReference>
<proteinExistence type="inferred from homology"/>
<evidence type="ECO:0000256" key="8">
    <source>
        <dbReference type="SAM" id="Phobius"/>
    </source>
</evidence>
<dbReference type="InterPro" id="IPR022409">
    <property type="entry name" value="PKD/Chitinase_dom"/>
</dbReference>
<name>A0ABP9DGZ5_9BACT</name>
<evidence type="ECO:0000256" key="6">
    <source>
        <dbReference type="SAM" id="Coils"/>
    </source>
</evidence>
<dbReference type="InterPro" id="IPR026444">
    <property type="entry name" value="Secre_tail"/>
</dbReference>
<dbReference type="InterPro" id="IPR035986">
    <property type="entry name" value="PKD_dom_sf"/>
</dbReference>
<feature type="active site" description="Charge relay system" evidence="5">
    <location>
        <position position="431"/>
    </location>
</feature>
<feature type="transmembrane region" description="Helical" evidence="8">
    <location>
        <begin position="21"/>
        <end position="46"/>
    </location>
</feature>
<accession>A0ABP9DGZ5</accession>
<protein>
    <recommendedName>
        <fullName evidence="9">PKD domain-containing protein</fullName>
    </recommendedName>
</protein>
<dbReference type="InterPro" id="IPR015500">
    <property type="entry name" value="Peptidase_S8_subtilisin-rel"/>
</dbReference>
<feature type="coiled-coil region" evidence="6">
    <location>
        <begin position="129"/>
        <end position="156"/>
    </location>
</feature>
<dbReference type="InterPro" id="IPR023828">
    <property type="entry name" value="Peptidase_S8_Ser-AS"/>
</dbReference>
<dbReference type="EMBL" id="BAABJX010000045">
    <property type="protein sequence ID" value="GAA4842564.1"/>
    <property type="molecule type" value="Genomic_DNA"/>
</dbReference>
<dbReference type="Gene3D" id="2.60.40.10">
    <property type="entry name" value="Immunoglobulins"/>
    <property type="match status" value="2"/>
</dbReference>
<evidence type="ECO:0000256" key="3">
    <source>
        <dbReference type="ARBA" id="ARBA00022801"/>
    </source>
</evidence>
<keyword evidence="8" id="KW-0472">Membrane</keyword>
<keyword evidence="4 5" id="KW-0720">Serine protease</keyword>
<keyword evidence="6" id="KW-0175">Coiled coil</keyword>
<comment type="caution">
    <text evidence="10">The sequence shown here is derived from an EMBL/GenBank/DDBJ whole genome shotgun (WGS) entry which is preliminary data.</text>
</comment>
<organism evidence="10 11">
    <name type="scientific">Algivirga pacifica</name>
    <dbReference type="NCBI Taxonomy" id="1162670"/>
    <lineage>
        <taxon>Bacteria</taxon>
        <taxon>Pseudomonadati</taxon>
        <taxon>Bacteroidota</taxon>
        <taxon>Cytophagia</taxon>
        <taxon>Cytophagales</taxon>
        <taxon>Flammeovirgaceae</taxon>
        <taxon>Algivirga</taxon>
    </lineage>
</organism>
<keyword evidence="11" id="KW-1185">Reference proteome</keyword>
<comment type="similarity">
    <text evidence="1 5">Belongs to the peptidase S8 family.</text>
</comment>
<feature type="domain" description="PKD" evidence="9">
    <location>
        <begin position="497"/>
        <end position="548"/>
    </location>
</feature>
<evidence type="ECO:0000256" key="4">
    <source>
        <dbReference type="ARBA" id="ARBA00022825"/>
    </source>
</evidence>
<dbReference type="PRINTS" id="PR00723">
    <property type="entry name" value="SUBTILISIN"/>
</dbReference>
<dbReference type="PROSITE" id="PS00138">
    <property type="entry name" value="SUBTILASE_SER"/>
    <property type="match status" value="1"/>
</dbReference>
<dbReference type="PROSITE" id="PS50093">
    <property type="entry name" value="PKD"/>
    <property type="match status" value="3"/>
</dbReference>
<evidence type="ECO:0000313" key="10">
    <source>
        <dbReference type="EMBL" id="GAA4842564.1"/>
    </source>
</evidence>
<dbReference type="CDD" id="cd00146">
    <property type="entry name" value="PKD"/>
    <property type="match status" value="2"/>
</dbReference>
<keyword evidence="3 5" id="KW-0378">Hydrolase</keyword>
<dbReference type="RefSeq" id="WP_345373138.1">
    <property type="nucleotide sequence ID" value="NZ_BAABJX010000045.1"/>
</dbReference>
<evidence type="ECO:0000313" key="11">
    <source>
        <dbReference type="Proteomes" id="UP001500298"/>
    </source>
</evidence>
<dbReference type="SMART" id="SM00089">
    <property type="entry name" value="PKD"/>
    <property type="match status" value="3"/>
</dbReference>
<dbReference type="Gene3D" id="2.60.120.260">
    <property type="entry name" value="Galactose-binding domain-like"/>
    <property type="match status" value="2"/>
</dbReference>
<evidence type="ECO:0000256" key="5">
    <source>
        <dbReference type="PROSITE-ProRule" id="PRU01240"/>
    </source>
</evidence>
<evidence type="ECO:0000259" key="9">
    <source>
        <dbReference type="PROSITE" id="PS50093"/>
    </source>
</evidence>
<dbReference type="InterPro" id="IPR000209">
    <property type="entry name" value="Peptidase_S8/S53_dom"/>
</dbReference>
<feature type="domain" description="PKD" evidence="9">
    <location>
        <begin position="1082"/>
        <end position="1165"/>
    </location>
</feature>
<sequence>MQMNYPYHSIKGGNQAFYERSVLLFFKGLLPLFFLTIASVSGNLYAQGSLTGQQPSLLLNADKQGIQSNYLMVKFKSATALQEVMNTYNLNQLSEDKKVLSGLLNNPMIIRKETPLNGLRTVTSDVLTIEFKQGAEQEAERTLAQLKKNSNILSADYMPLDYIFEDPNDPRFGEQYYLELIGAIEAWGQFDNNAGEEVVVAIIDDAIRINHEDLKANIYTNPNEIPGNGIDDDGNGYIDDVNGWDPTGNEYTNGDPDPSPPDFATTETFSHGTHTAGLAGAVTNNNKGIASVSNGKVKILPIKATRDDTGDTRTMTHTMAALRYAITMGADVVSMSYGSYSYNSEVQRMISAATLEKNMLFIAAAGNDNVSASPFPAGYVDVIAVANTTQNDTKSESSQYGTWIDISAPGTDILSTTAANDSDYGFKTGTSMACPIAAGAAALLKAQNPSLTPRVIENILKSTAKDLNAANPDYANLLGAGRIDLEKAMEQVKGAKPLADFDVTPRIVTLDKQVRFTNYSFGNNLTYEWNFGDGTISSEENPTHTYTKLPVLGQLFITLKVTDGNGNSDQTRIPVEIIEGPPEVNQVSVPYRNTFGDEEGEDPSDFVEELLYGGLEKVWERGIASGPVLEADNYVWKTGLNTSIPNETYGAALYTPSFDLTDLTKEYKVKFKYSMHSTYCNAPAAAQIQYSIDGGGEWILLGGMNDPKGENWFNKEPGTPCDIHELIIPENPADPNANQTGWITNVNSEQAVYNISSLSGNTDVRFRFVFYMNGAFQIPDTDDGFMIEDFEITATPPQATFSSADVAYEGQRTSFNYTSGGATSYLWEFGDGNTSEEENPDHVYNASGIYKVTLTVSGGATSSKDILVISEQVVPFTLADGGDLEGITIEDALFYTMSEEGSEIVLGQSKESGKDSVSSGETAFVLDPDTSNYLAPTLAYLYTPAFDLTQAKGNYFLEYKIKHDITESDDGIFWEYSTDGGLNWYLFKQQDYAPAHWYNNFSSENFIYGRGFTIMTGSTEGEFVKKYINVNELLGQKVAFRMTFAANGSVQGSGFALDDIQIVSGVADPTRINVVAARYVNNNLEFTETSFPVGVGDIVLFIADVDGDYLSYEWDFGEGAEPRSGTGAGLHWIYYTTEGAKDVTLTIPGGADGKISETRKGFVRVGAITSVEDDIYNATALKAYPNPLQGNSVHLALDNDFIGALEVKLYGLDGTLLKSEKLRKGSVEWKHTLELPYLPQGLFLLRIESAQGAWQQKIIKQ</sequence>
<feature type="region of interest" description="Disordered" evidence="7">
    <location>
        <begin position="245"/>
        <end position="264"/>
    </location>
</feature>
<gene>
    <name evidence="10" type="ORF">GCM10023331_29560</name>
</gene>
<dbReference type="InterPro" id="IPR050131">
    <property type="entry name" value="Peptidase_S8_subtilisin-like"/>
</dbReference>
<dbReference type="NCBIfam" id="TIGR04183">
    <property type="entry name" value="Por_Secre_tail"/>
    <property type="match status" value="1"/>
</dbReference>
<dbReference type="Pfam" id="PF18911">
    <property type="entry name" value="PKD_4"/>
    <property type="match status" value="2"/>
</dbReference>
<dbReference type="InterPro" id="IPR013783">
    <property type="entry name" value="Ig-like_fold"/>
</dbReference>
<keyword evidence="8" id="KW-0812">Transmembrane</keyword>
<feature type="active site" description="Charge relay system" evidence="5">
    <location>
        <position position="204"/>
    </location>
</feature>
<evidence type="ECO:0000256" key="2">
    <source>
        <dbReference type="ARBA" id="ARBA00022670"/>
    </source>
</evidence>
<evidence type="ECO:0000256" key="7">
    <source>
        <dbReference type="SAM" id="MobiDB-lite"/>
    </source>
</evidence>
<dbReference type="PANTHER" id="PTHR43806:SF11">
    <property type="entry name" value="CEREVISIN-RELATED"/>
    <property type="match status" value="1"/>
</dbReference>
<feature type="domain" description="PKD" evidence="9">
    <location>
        <begin position="819"/>
        <end position="863"/>
    </location>
</feature>
<dbReference type="Proteomes" id="UP001500298">
    <property type="component" value="Unassembled WGS sequence"/>
</dbReference>